<keyword evidence="4" id="KW-1185">Reference proteome</keyword>
<dbReference type="PANTHER" id="PTHR30388">
    <property type="entry name" value="ALDEHYDE OXIDOREDUCTASE MOLYBDENUM COFACTOR ASSEMBLY PROTEIN"/>
    <property type="match status" value="1"/>
</dbReference>
<evidence type="ECO:0000259" key="1">
    <source>
        <dbReference type="Pfam" id="PF02625"/>
    </source>
</evidence>
<dbReference type="Pfam" id="PF13478">
    <property type="entry name" value="XdhC_C"/>
    <property type="match status" value="1"/>
</dbReference>
<comment type="caution">
    <text evidence="3">The sequence shown here is derived from an EMBL/GenBank/DDBJ whole genome shotgun (WGS) entry which is preliminary data.</text>
</comment>
<feature type="domain" description="XdhC Rossmann" evidence="2">
    <location>
        <begin position="107"/>
        <end position="248"/>
    </location>
</feature>
<dbReference type="Pfam" id="PF02625">
    <property type="entry name" value="XdhC_CoxI"/>
    <property type="match status" value="1"/>
</dbReference>
<accession>A0ABT0MVB6</accession>
<dbReference type="EMBL" id="JAKPBZ010000112">
    <property type="protein sequence ID" value="MCL2893786.1"/>
    <property type="molecule type" value="Genomic_DNA"/>
</dbReference>
<evidence type="ECO:0000313" key="3">
    <source>
        <dbReference type="EMBL" id="MCL2893786.1"/>
    </source>
</evidence>
<reference evidence="3 4" key="1">
    <citation type="submission" date="2022-02" db="EMBL/GenBank/DDBJ databases">
        <title>Description of Brenneria tiliae sp. nov. isolated from symptomatic Tilia x moltkei and Tilia x europaea trees in the UK.</title>
        <authorList>
            <person name="Kile H."/>
        </authorList>
    </citation>
    <scope>NUCLEOTIDE SEQUENCE [LARGE SCALE GENOMIC DNA]</scope>
    <source>
        <strain evidence="3 4">MC1SB4.1</strain>
    </source>
</reference>
<dbReference type="InterPro" id="IPR027051">
    <property type="entry name" value="XdhC_Rossmann_dom"/>
</dbReference>
<protein>
    <submittedName>
        <fullName evidence="3">Xanthine dehydrogenase accessory protein XdhC</fullName>
    </submittedName>
</protein>
<dbReference type="Gene3D" id="3.40.50.720">
    <property type="entry name" value="NAD(P)-binding Rossmann-like Domain"/>
    <property type="match status" value="1"/>
</dbReference>
<dbReference type="NCBIfam" id="TIGR02964">
    <property type="entry name" value="xanthine_xdhC"/>
    <property type="match status" value="1"/>
</dbReference>
<dbReference type="InterPro" id="IPR003777">
    <property type="entry name" value="XdhC_CoxI"/>
</dbReference>
<evidence type="ECO:0000259" key="2">
    <source>
        <dbReference type="Pfam" id="PF13478"/>
    </source>
</evidence>
<feature type="domain" description="XdhC- CoxI" evidence="1">
    <location>
        <begin position="12"/>
        <end position="75"/>
    </location>
</feature>
<name>A0ABT0MVB6_9GAMM</name>
<dbReference type="InterPro" id="IPR052698">
    <property type="entry name" value="MoCofactor_Util/Proc"/>
</dbReference>
<dbReference type="Proteomes" id="UP001203069">
    <property type="component" value="Unassembled WGS sequence"/>
</dbReference>
<evidence type="ECO:0000313" key="4">
    <source>
        <dbReference type="Proteomes" id="UP001203069"/>
    </source>
</evidence>
<dbReference type="SUPFAM" id="SSF51735">
    <property type="entry name" value="NAD(P)-binding Rossmann-fold domains"/>
    <property type="match status" value="1"/>
</dbReference>
<sequence>MDAWIDELAALRQRGAPCVLVTLVDEQGSTPRNRGSKMLVTAERAVDTIGGGNLEFQALEIARNMLKKGDATLRLERFPLAARLGQCCGGATSVLFEPLIPLRPLVALFGAGHVGRALTRILATLPLRVRWIDNRPEQFPAAIPEGIDKIVSEDPLDEVDACPPGSYYIVMTHDHPLDLALAERILRRNDAAYFGLIGSLTKRKRFDYKLGQRGISDDALASMRCPLGLPDVKGKLPAEIAVAVAGEIIACYGRQTMSRNGASPA</sequence>
<dbReference type="RefSeq" id="WP_249245212.1">
    <property type="nucleotide sequence ID" value="NZ_JAKPBZ010000112.1"/>
</dbReference>
<dbReference type="PANTHER" id="PTHR30388:SF6">
    <property type="entry name" value="XANTHINE DEHYDROGENASE SUBUNIT A-RELATED"/>
    <property type="match status" value="1"/>
</dbReference>
<dbReference type="InterPro" id="IPR014308">
    <property type="entry name" value="Xanthine_DH_XdhC"/>
</dbReference>
<dbReference type="InterPro" id="IPR036291">
    <property type="entry name" value="NAD(P)-bd_dom_sf"/>
</dbReference>
<organism evidence="3 4">
    <name type="scientific">Brenneria tiliae</name>
    <dbReference type="NCBI Taxonomy" id="2914984"/>
    <lineage>
        <taxon>Bacteria</taxon>
        <taxon>Pseudomonadati</taxon>
        <taxon>Pseudomonadota</taxon>
        <taxon>Gammaproteobacteria</taxon>
        <taxon>Enterobacterales</taxon>
        <taxon>Pectobacteriaceae</taxon>
        <taxon>Brenneria</taxon>
    </lineage>
</organism>
<gene>
    <name evidence="3" type="primary">xdhC</name>
    <name evidence="3" type="ORF">MFP26_13940</name>
</gene>
<proteinExistence type="predicted"/>